<accession>A0A9X0CVT4</accession>
<dbReference type="PROSITE" id="PS51030">
    <property type="entry name" value="NUCLEAR_REC_DBD_2"/>
    <property type="match status" value="1"/>
</dbReference>
<dbReference type="InterPro" id="IPR001723">
    <property type="entry name" value="Nuclear_hrmn_rcpt"/>
</dbReference>
<dbReference type="SUPFAM" id="SSF48508">
    <property type="entry name" value="Nuclear receptor ligand-binding domain"/>
    <property type="match status" value="1"/>
</dbReference>
<dbReference type="Pfam" id="PF00104">
    <property type="entry name" value="Hormone_recep"/>
    <property type="match status" value="1"/>
</dbReference>
<dbReference type="SMART" id="SM00399">
    <property type="entry name" value="ZnF_C4"/>
    <property type="match status" value="1"/>
</dbReference>
<comment type="similarity">
    <text evidence="10">Belongs to the nuclear hormone receptor family.</text>
</comment>
<evidence type="ECO:0000313" key="14">
    <source>
        <dbReference type="Proteomes" id="UP001163046"/>
    </source>
</evidence>
<evidence type="ECO:0000256" key="6">
    <source>
        <dbReference type="ARBA" id="ARBA00023125"/>
    </source>
</evidence>
<dbReference type="Proteomes" id="UP001163046">
    <property type="component" value="Unassembled WGS sequence"/>
</dbReference>
<keyword evidence="2 10" id="KW-0479">Metal-binding</keyword>
<dbReference type="PROSITE" id="PS51843">
    <property type="entry name" value="NR_LBD"/>
    <property type="match status" value="1"/>
</dbReference>
<dbReference type="PROSITE" id="PS51257">
    <property type="entry name" value="PROKAR_LIPOPROTEIN"/>
    <property type="match status" value="1"/>
</dbReference>
<comment type="caution">
    <text evidence="13">The sequence shown here is derived from an EMBL/GenBank/DDBJ whole genome shotgun (WGS) entry which is preliminary data.</text>
</comment>
<dbReference type="CDD" id="cd06916">
    <property type="entry name" value="NR_DBD_like"/>
    <property type="match status" value="1"/>
</dbReference>
<keyword evidence="8 10" id="KW-0675">Receptor</keyword>
<evidence type="ECO:0000259" key="11">
    <source>
        <dbReference type="PROSITE" id="PS51030"/>
    </source>
</evidence>
<feature type="domain" description="Nuclear receptor" evidence="11">
    <location>
        <begin position="9"/>
        <end position="84"/>
    </location>
</feature>
<comment type="subcellular location">
    <subcellularLocation>
        <location evidence="1 10">Nucleus</location>
    </subcellularLocation>
</comment>
<evidence type="ECO:0000256" key="4">
    <source>
        <dbReference type="ARBA" id="ARBA00022833"/>
    </source>
</evidence>
<evidence type="ECO:0000256" key="9">
    <source>
        <dbReference type="ARBA" id="ARBA00023242"/>
    </source>
</evidence>
<keyword evidence="7 10" id="KW-0804">Transcription</keyword>
<dbReference type="PROSITE" id="PS00031">
    <property type="entry name" value="NUCLEAR_REC_DBD_1"/>
    <property type="match status" value="1"/>
</dbReference>
<evidence type="ECO:0000256" key="1">
    <source>
        <dbReference type="ARBA" id="ARBA00004123"/>
    </source>
</evidence>
<evidence type="ECO:0000256" key="5">
    <source>
        <dbReference type="ARBA" id="ARBA00023015"/>
    </source>
</evidence>
<dbReference type="EMBL" id="MU826379">
    <property type="protein sequence ID" value="KAJ7377411.1"/>
    <property type="molecule type" value="Genomic_DNA"/>
</dbReference>
<dbReference type="PRINTS" id="PR00398">
    <property type="entry name" value="STRDHORMONER"/>
</dbReference>
<name>A0A9X0CVT4_9CNID</name>
<keyword evidence="5 10" id="KW-0805">Transcription regulation</keyword>
<evidence type="ECO:0000256" key="7">
    <source>
        <dbReference type="ARBA" id="ARBA00023163"/>
    </source>
</evidence>
<dbReference type="SMART" id="SM00430">
    <property type="entry name" value="HOLI"/>
    <property type="match status" value="1"/>
</dbReference>
<reference evidence="13" key="1">
    <citation type="submission" date="2023-01" db="EMBL/GenBank/DDBJ databases">
        <title>Genome assembly of the deep-sea coral Lophelia pertusa.</title>
        <authorList>
            <person name="Herrera S."/>
            <person name="Cordes E."/>
        </authorList>
    </citation>
    <scope>NUCLEOTIDE SEQUENCE</scope>
    <source>
        <strain evidence="13">USNM1676648</strain>
        <tissue evidence="13">Polyp</tissue>
    </source>
</reference>
<evidence type="ECO:0000256" key="10">
    <source>
        <dbReference type="RuleBase" id="RU004334"/>
    </source>
</evidence>
<dbReference type="InterPro" id="IPR035500">
    <property type="entry name" value="NHR-like_dom_sf"/>
</dbReference>
<evidence type="ECO:0000256" key="8">
    <source>
        <dbReference type="ARBA" id="ARBA00023170"/>
    </source>
</evidence>
<gene>
    <name evidence="13" type="ORF">OS493_029310</name>
</gene>
<dbReference type="GO" id="GO:0000978">
    <property type="term" value="F:RNA polymerase II cis-regulatory region sequence-specific DNA binding"/>
    <property type="evidence" value="ECO:0007669"/>
    <property type="project" value="TreeGrafter"/>
</dbReference>
<dbReference type="AlphaFoldDB" id="A0A9X0CVT4"/>
<dbReference type="GO" id="GO:0008270">
    <property type="term" value="F:zinc ion binding"/>
    <property type="evidence" value="ECO:0007669"/>
    <property type="project" value="UniProtKB-KW"/>
</dbReference>
<dbReference type="FunFam" id="3.30.50.10:FF:000006">
    <property type="entry name" value="Nuclear receptor subfamily 5 group A member"/>
    <property type="match status" value="1"/>
</dbReference>
<dbReference type="GO" id="GO:0005634">
    <property type="term" value="C:nucleus"/>
    <property type="evidence" value="ECO:0007669"/>
    <property type="project" value="UniProtKB-SubCell"/>
</dbReference>
<dbReference type="Gene3D" id="1.10.565.10">
    <property type="entry name" value="Retinoid X Receptor"/>
    <property type="match status" value="1"/>
</dbReference>
<dbReference type="PANTHER" id="PTHR24085:SF9">
    <property type="match status" value="1"/>
</dbReference>
<feature type="domain" description="NR LBD" evidence="12">
    <location>
        <begin position="108"/>
        <end position="326"/>
    </location>
</feature>
<keyword evidence="4 10" id="KW-0862">Zinc</keyword>
<keyword evidence="3 10" id="KW-0863">Zinc-finger</keyword>
<dbReference type="Gene3D" id="3.30.50.10">
    <property type="entry name" value="Erythroid Transcription Factor GATA-1, subunit A"/>
    <property type="match status" value="1"/>
</dbReference>
<dbReference type="InterPro" id="IPR013088">
    <property type="entry name" value="Znf_NHR/GATA"/>
</dbReference>
<dbReference type="GO" id="GO:0071376">
    <property type="term" value="P:cellular response to corticotropin-releasing hormone stimulus"/>
    <property type="evidence" value="ECO:0007669"/>
    <property type="project" value="TreeGrafter"/>
</dbReference>
<dbReference type="GO" id="GO:0000981">
    <property type="term" value="F:DNA-binding transcription factor activity, RNA polymerase II-specific"/>
    <property type="evidence" value="ECO:0007669"/>
    <property type="project" value="TreeGrafter"/>
</dbReference>
<dbReference type="SUPFAM" id="SSF57716">
    <property type="entry name" value="Glucocorticoid receptor-like (DNA-binding domain)"/>
    <property type="match status" value="1"/>
</dbReference>
<dbReference type="GO" id="GO:0035259">
    <property type="term" value="F:nuclear glucocorticoid receptor binding"/>
    <property type="evidence" value="ECO:0007669"/>
    <property type="project" value="TreeGrafter"/>
</dbReference>
<evidence type="ECO:0000259" key="12">
    <source>
        <dbReference type="PROSITE" id="PS51843"/>
    </source>
</evidence>
<proteinExistence type="inferred from homology"/>
<dbReference type="OrthoDB" id="5952118at2759"/>
<evidence type="ECO:0000313" key="13">
    <source>
        <dbReference type="EMBL" id="KAJ7377411.1"/>
    </source>
</evidence>
<keyword evidence="9 10" id="KW-0539">Nucleus</keyword>
<sequence>MEKSYSTNGRICAICGDRSSGFHYGVQSCEGCKSFFKRTVQKQLHYTCVESMSCQIDKNNRIRCQFCRFQKCLSLGMLKEAVREDRAPGGRPRIKSLIGMKENADTFVSSELITQLIQARPDAMPKRRPDYLELGFAEICPLNPVEIVMELVLQEVDLIVAWAYKIPGFRSWIGTIRLASFLQRSSAHQGSVMLAKDVLLNPEHSFNVVLEQWSSQLACFAYKLQSLQLDMAEFACVNAIMLFEQETSSGLKNREMVDFILNRSLDALRDYIKCSYPDKPSRFAHILLRLPTLRSVSSKMAHECLFAQSFLNLAVPHVLSFILEVKR</sequence>
<dbReference type="InterPro" id="IPR000536">
    <property type="entry name" value="Nucl_hrmn_rcpt_lig-bd"/>
</dbReference>
<keyword evidence="14" id="KW-1185">Reference proteome</keyword>
<evidence type="ECO:0000256" key="2">
    <source>
        <dbReference type="ARBA" id="ARBA00022723"/>
    </source>
</evidence>
<dbReference type="InterPro" id="IPR001628">
    <property type="entry name" value="Znf_hrmn_rcpt"/>
</dbReference>
<keyword evidence="6 10" id="KW-0238">DNA-binding</keyword>
<dbReference type="GO" id="GO:0005667">
    <property type="term" value="C:transcription regulator complex"/>
    <property type="evidence" value="ECO:0007669"/>
    <property type="project" value="TreeGrafter"/>
</dbReference>
<dbReference type="PANTHER" id="PTHR24085">
    <property type="entry name" value="NUCLEAR HORMONE RECEPTOR"/>
    <property type="match status" value="1"/>
</dbReference>
<protein>
    <submittedName>
        <fullName evidence="13">Uncharacterized protein</fullName>
    </submittedName>
</protein>
<dbReference type="PRINTS" id="PR00047">
    <property type="entry name" value="STROIDFINGER"/>
</dbReference>
<organism evidence="13 14">
    <name type="scientific">Desmophyllum pertusum</name>
    <dbReference type="NCBI Taxonomy" id="174260"/>
    <lineage>
        <taxon>Eukaryota</taxon>
        <taxon>Metazoa</taxon>
        <taxon>Cnidaria</taxon>
        <taxon>Anthozoa</taxon>
        <taxon>Hexacorallia</taxon>
        <taxon>Scleractinia</taxon>
        <taxon>Caryophylliina</taxon>
        <taxon>Caryophylliidae</taxon>
        <taxon>Desmophyllum</taxon>
    </lineage>
</organism>
<evidence type="ECO:0000256" key="3">
    <source>
        <dbReference type="ARBA" id="ARBA00022771"/>
    </source>
</evidence>
<dbReference type="Pfam" id="PF00105">
    <property type="entry name" value="zf-C4"/>
    <property type="match status" value="1"/>
</dbReference>